<dbReference type="InParanoid" id="F4RS13"/>
<dbReference type="VEuPathDB" id="FungiDB:MELLADRAFT_64595"/>
<dbReference type="GeneID" id="18930279"/>
<evidence type="ECO:0000313" key="3">
    <source>
        <dbReference type="Proteomes" id="UP000001072"/>
    </source>
</evidence>
<evidence type="ECO:0000256" key="1">
    <source>
        <dbReference type="SAM" id="MobiDB-lite"/>
    </source>
</evidence>
<dbReference type="AlphaFoldDB" id="F4RS13"/>
<protein>
    <submittedName>
        <fullName evidence="2">Uncharacterized protein</fullName>
    </submittedName>
</protein>
<feature type="compositionally biased region" description="Acidic residues" evidence="1">
    <location>
        <begin position="54"/>
        <end position="64"/>
    </location>
</feature>
<keyword evidence="3" id="KW-1185">Reference proteome</keyword>
<proteinExistence type="predicted"/>
<feature type="compositionally biased region" description="Basic and acidic residues" evidence="1">
    <location>
        <begin position="13"/>
        <end position="26"/>
    </location>
</feature>
<sequence>MPVIAKEDEDESQEKSKSIVIDCKDQGDDDLPAEDEDGTDHDSEAEDFTACAPDYDEDVEDQIDNQDPFNPTETSSLDDFKNNASRKHAKELNELISKVHQFLFVITTWKFSDFDYCSL</sequence>
<evidence type="ECO:0000313" key="2">
    <source>
        <dbReference type="EMBL" id="EGG04857.1"/>
    </source>
</evidence>
<feature type="compositionally biased region" description="Polar residues" evidence="1">
    <location>
        <begin position="65"/>
        <end position="77"/>
    </location>
</feature>
<dbReference type="Proteomes" id="UP000001072">
    <property type="component" value="Unassembled WGS sequence"/>
</dbReference>
<name>F4RS13_MELLP</name>
<dbReference type="KEGG" id="mlr:MELLADRAFT_64595"/>
<dbReference type="RefSeq" id="XP_007411948.1">
    <property type="nucleotide sequence ID" value="XM_007411886.1"/>
</dbReference>
<feature type="region of interest" description="Disordered" evidence="1">
    <location>
        <begin position="1"/>
        <end position="80"/>
    </location>
</feature>
<reference evidence="3" key="1">
    <citation type="journal article" date="2011" name="Proc. Natl. Acad. Sci. U.S.A.">
        <title>Obligate biotrophy features unraveled by the genomic analysis of rust fungi.</title>
        <authorList>
            <person name="Duplessis S."/>
            <person name="Cuomo C.A."/>
            <person name="Lin Y.-C."/>
            <person name="Aerts A."/>
            <person name="Tisserant E."/>
            <person name="Veneault-Fourrey C."/>
            <person name="Joly D.L."/>
            <person name="Hacquard S."/>
            <person name="Amselem J."/>
            <person name="Cantarel B.L."/>
            <person name="Chiu R."/>
            <person name="Coutinho P.M."/>
            <person name="Feau N."/>
            <person name="Field M."/>
            <person name="Frey P."/>
            <person name="Gelhaye E."/>
            <person name="Goldberg J."/>
            <person name="Grabherr M.G."/>
            <person name="Kodira C.D."/>
            <person name="Kohler A."/>
            <person name="Kuees U."/>
            <person name="Lindquist E.A."/>
            <person name="Lucas S.M."/>
            <person name="Mago R."/>
            <person name="Mauceli E."/>
            <person name="Morin E."/>
            <person name="Murat C."/>
            <person name="Pangilinan J.L."/>
            <person name="Park R."/>
            <person name="Pearson M."/>
            <person name="Quesneville H."/>
            <person name="Rouhier N."/>
            <person name="Sakthikumar S."/>
            <person name="Salamov A.A."/>
            <person name="Schmutz J."/>
            <person name="Selles B."/>
            <person name="Shapiro H."/>
            <person name="Tanguay P."/>
            <person name="Tuskan G.A."/>
            <person name="Henrissat B."/>
            <person name="Van de Peer Y."/>
            <person name="Rouze P."/>
            <person name="Ellis J.G."/>
            <person name="Dodds P.N."/>
            <person name="Schein J.E."/>
            <person name="Zhong S."/>
            <person name="Hamelin R.C."/>
            <person name="Grigoriev I.V."/>
            <person name="Szabo L.J."/>
            <person name="Martin F."/>
        </authorList>
    </citation>
    <scope>NUCLEOTIDE SEQUENCE [LARGE SCALE GENOMIC DNA]</scope>
    <source>
        <strain evidence="3">98AG31 / pathotype 3-4-7</strain>
    </source>
</reference>
<accession>F4RS13</accession>
<organism evidence="3">
    <name type="scientific">Melampsora larici-populina (strain 98AG31 / pathotype 3-4-7)</name>
    <name type="common">Poplar leaf rust fungus</name>
    <dbReference type="NCBI Taxonomy" id="747676"/>
    <lineage>
        <taxon>Eukaryota</taxon>
        <taxon>Fungi</taxon>
        <taxon>Dikarya</taxon>
        <taxon>Basidiomycota</taxon>
        <taxon>Pucciniomycotina</taxon>
        <taxon>Pucciniomycetes</taxon>
        <taxon>Pucciniales</taxon>
        <taxon>Melampsoraceae</taxon>
        <taxon>Melampsora</taxon>
    </lineage>
</organism>
<dbReference type="EMBL" id="GL883116">
    <property type="protein sequence ID" value="EGG04857.1"/>
    <property type="molecule type" value="Genomic_DNA"/>
</dbReference>
<gene>
    <name evidence="2" type="ORF">MELLADRAFT_64595</name>
</gene>
<dbReference type="HOGENOM" id="CLU_2062004_0_0_1"/>
<feature type="compositionally biased region" description="Acidic residues" evidence="1">
    <location>
        <begin position="27"/>
        <end position="47"/>
    </location>
</feature>